<feature type="compositionally biased region" description="Basic and acidic residues" evidence="5">
    <location>
        <begin position="1097"/>
        <end position="1114"/>
    </location>
</feature>
<keyword evidence="3 6" id="KW-1133">Transmembrane helix</keyword>
<accession>A0A7C8MWC2</accession>
<comment type="subcellular location">
    <subcellularLocation>
        <location evidence="1">Membrane</location>
        <topology evidence="1">Multi-pass membrane protein</topology>
    </subcellularLocation>
</comment>
<name>A0A7C8MWC2_9PEZI</name>
<dbReference type="Proteomes" id="UP000481858">
    <property type="component" value="Unassembled WGS sequence"/>
</dbReference>
<evidence type="ECO:0000256" key="1">
    <source>
        <dbReference type="ARBA" id="ARBA00004141"/>
    </source>
</evidence>
<organism evidence="9 10">
    <name type="scientific">Xylaria multiplex</name>
    <dbReference type="NCBI Taxonomy" id="323545"/>
    <lineage>
        <taxon>Eukaryota</taxon>
        <taxon>Fungi</taxon>
        <taxon>Dikarya</taxon>
        <taxon>Ascomycota</taxon>
        <taxon>Pezizomycotina</taxon>
        <taxon>Sordariomycetes</taxon>
        <taxon>Xylariomycetidae</taxon>
        <taxon>Xylariales</taxon>
        <taxon>Xylariaceae</taxon>
        <taxon>Xylaria</taxon>
    </lineage>
</organism>
<dbReference type="Pfam" id="PF10337">
    <property type="entry name" value="ArAE_2_N"/>
    <property type="match status" value="1"/>
</dbReference>
<dbReference type="GO" id="GO:0016020">
    <property type="term" value="C:membrane"/>
    <property type="evidence" value="ECO:0007669"/>
    <property type="project" value="UniProtKB-SubCell"/>
</dbReference>
<dbReference type="InParanoid" id="A0A7C8MWC2"/>
<dbReference type="EMBL" id="WUBL01000016">
    <property type="protein sequence ID" value="KAF2971071.1"/>
    <property type="molecule type" value="Genomic_DNA"/>
</dbReference>
<feature type="compositionally biased region" description="Basic and acidic residues" evidence="5">
    <location>
        <begin position="529"/>
        <end position="547"/>
    </location>
</feature>
<feature type="region of interest" description="Disordered" evidence="5">
    <location>
        <begin position="529"/>
        <end position="594"/>
    </location>
</feature>
<feature type="transmembrane region" description="Helical" evidence="6">
    <location>
        <begin position="172"/>
        <end position="190"/>
    </location>
</feature>
<dbReference type="FunCoup" id="A0A7C8MWC2">
    <property type="interactions" value="18"/>
</dbReference>
<evidence type="ECO:0000256" key="3">
    <source>
        <dbReference type="ARBA" id="ARBA00022989"/>
    </source>
</evidence>
<reference evidence="9 10" key="1">
    <citation type="submission" date="2019-12" db="EMBL/GenBank/DDBJ databases">
        <title>Draft genome sequence of the ascomycete Xylaria multiplex DSM 110363.</title>
        <authorList>
            <person name="Buettner E."/>
            <person name="Kellner H."/>
        </authorList>
    </citation>
    <scope>NUCLEOTIDE SEQUENCE [LARGE SCALE GENOMIC DNA]</scope>
    <source>
        <strain evidence="9 10">DSM 110363</strain>
    </source>
</reference>
<evidence type="ECO:0000256" key="4">
    <source>
        <dbReference type="ARBA" id="ARBA00023136"/>
    </source>
</evidence>
<keyword evidence="2 6" id="KW-0812">Transmembrane</keyword>
<dbReference type="InterPro" id="IPR049453">
    <property type="entry name" value="Memb_transporter_dom"/>
</dbReference>
<evidence type="ECO:0000256" key="5">
    <source>
        <dbReference type="SAM" id="MobiDB-lite"/>
    </source>
</evidence>
<evidence type="ECO:0000256" key="2">
    <source>
        <dbReference type="ARBA" id="ARBA00022692"/>
    </source>
</evidence>
<feature type="compositionally biased region" description="Basic and acidic residues" evidence="5">
    <location>
        <begin position="317"/>
        <end position="328"/>
    </location>
</feature>
<evidence type="ECO:0000259" key="8">
    <source>
        <dbReference type="Pfam" id="PF13515"/>
    </source>
</evidence>
<dbReference type="OrthoDB" id="68611at2759"/>
<feature type="domain" description="Integral membrane bound transporter" evidence="8">
    <location>
        <begin position="645"/>
        <end position="765"/>
    </location>
</feature>
<dbReference type="PANTHER" id="PTHR37994">
    <property type="entry name" value="ARAE_2_N DOMAIN-CONTAINING PROTEIN-RELATED"/>
    <property type="match status" value="1"/>
</dbReference>
<protein>
    <submittedName>
        <fullName evidence="9">Uncharacterized protein</fullName>
    </submittedName>
</protein>
<feature type="region of interest" description="Disordered" evidence="5">
    <location>
        <begin position="1053"/>
        <end position="1126"/>
    </location>
</feature>
<feature type="transmembrane region" description="Helical" evidence="6">
    <location>
        <begin position="695"/>
        <end position="714"/>
    </location>
</feature>
<proteinExistence type="predicted"/>
<feature type="domain" description="Putative ER transporter 6TM N-terminal" evidence="7">
    <location>
        <begin position="118"/>
        <end position="398"/>
    </location>
</feature>
<feature type="transmembrane region" description="Helical" evidence="6">
    <location>
        <begin position="752"/>
        <end position="774"/>
    </location>
</feature>
<comment type="caution">
    <text evidence="9">The sequence shown here is derived from an EMBL/GenBank/DDBJ whole genome shotgun (WGS) entry which is preliminary data.</text>
</comment>
<dbReference type="PANTHER" id="PTHR37994:SF4">
    <property type="entry name" value="ER TRANSPORTER 6TM N-TERMINAL DOMAIN-CONTAINING PROTEIN-RELATED"/>
    <property type="match status" value="1"/>
</dbReference>
<keyword evidence="10" id="KW-1185">Reference proteome</keyword>
<feature type="transmembrane region" description="Helical" evidence="6">
    <location>
        <begin position="34"/>
        <end position="54"/>
    </location>
</feature>
<feature type="transmembrane region" description="Helical" evidence="6">
    <location>
        <begin position="115"/>
        <end position="134"/>
    </location>
</feature>
<sequence length="1126" mass="124196">MPERQWKPGLPQGCQQWLGDVTANLRRKTIWQPILKNVTSTTITIIIGVIPAIIKVYGKSTYLGAMASVFGQPGQRFGKMIETLSLIALGTFLGLGWSNLGLYLASLVYSSNANAAWAIRAIFFVLAVILHGVLRSSAPRLFQLVFFFMLVNLSVLTSSAKAVALSAFKATLYPIFTAIGVVILVNITLFPQFSSGFLGTSTIETLWETIDLFQASGDWFMSNTEDGDDEEKTSHKAMRTRLAALSDKKPNLRARLRSCKTAQAECNFELVFAVLPPRSLKKISVTMMTSLVQITTSLINACESKFALAAYDDKEHVVDGPRDDEKANSDQFESDSSSDEGTTEQQRNIDLIKPIRQIESGDINILEHIMSQIRHPAKEIQGQIQDAVHLITSALAYCYDVPQLPSGSPKPDGIPLQEIDIRMEIFAEALARFDVDSAAALEIAAIATDGDDLMDDIMPRMETHLVSSFLISLSQAARQVLEMLKHARTLVERRQTRNGRRKLYWPHISWKKWLISGGEEDGNVLPENARKEARTGHEPIEDSRNADEESASNNTSGHRAPITDEETGAAGFTEAPPQGGDGAHRKSPQEPRSSNILQIRGLTADTIEFFQDSDHLAFALKMAIAALLVTWPAFVPSLNDWYVSVRGTWATLQLILVFEVSIGTTFLGFFLRAFGTIFGCSIGIIAWEAGQGNRVVLVVILAIGLLPASYIHLATSYVKAGTISMISLSVVGLATVVPVNNDAPWQTYVKRLVCFLVGGAVALAVEMAVFPISIMESSVAAGVDSPSSDVELQALDSHFKNSKEKAERALDAARTFLPFCLTEPRIKGSFEGQALVYDEMIYVLFQIIERMDNMLHIRRLFGRSILEELHKEILPYRRNVAGCVSLTLFVVQEALTTRLPIPQYLPSSRVAQLRSVSHIRELLLTHGQGSSTENNTEVQIGPSTVITNIAPKMTTRQAFLVWKASAAGMMEVIEYLEELVDLAKLLVGVNAFRSGLLEHPQFCEYGAKINAPDSESSASDLNIMKNEKLIREGGKRRRLESFGGRSSIAQHAPFDAGLRRRQTAGPSSAGIGDTLSDQSSHTEETDISWTLQRVMTKRMEESRSKRRESEDPKGKYALRSIHTWTG</sequence>
<feature type="transmembrane region" description="Helical" evidence="6">
    <location>
        <begin position="141"/>
        <end position="160"/>
    </location>
</feature>
<feature type="compositionally biased region" description="Acidic residues" evidence="5">
    <location>
        <begin position="332"/>
        <end position="342"/>
    </location>
</feature>
<evidence type="ECO:0000259" key="7">
    <source>
        <dbReference type="Pfam" id="PF10337"/>
    </source>
</evidence>
<feature type="transmembrane region" description="Helical" evidence="6">
    <location>
        <begin position="720"/>
        <end position="740"/>
    </location>
</feature>
<keyword evidence="4 6" id="KW-0472">Membrane</keyword>
<dbReference type="InterPro" id="IPR018823">
    <property type="entry name" value="ArAE_2_N"/>
</dbReference>
<dbReference type="Pfam" id="PF13515">
    <property type="entry name" value="FUSC_2"/>
    <property type="match status" value="1"/>
</dbReference>
<feature type="transmembrane region" description="Helical" evidence="6">
    <location>
        <begin position="86"/>
        <end position="109"/>
    </location>
</feature>
<feature type="region of interest" description="Disordered" evidence="5">
    <location>
        <begin position="317"/>
        <end position="351"/>
    </location>
</feature>
<evidence type="ECO:0000313" key="10">
    <source>
        <dbReference type="Proteomes" id="UP000481858"/>
    </source>
</evidence>
<evidence type="ECO:0000313" key="9">
    <source>
        <dbReference type="EMBL" id="KAF2971071.1"/>
    </source>
</evidence>
<gene>
    <name evidence="9" type="ORF">GQX73_g2527</name>
</gene>
<evidence type="ECO:0000256" key="6">
    <source>
        <dbReference type="SAM" id="Phobius"/>
    </source>
</evidence>
<dbReference type="AlphaFoldDB" id="A0A7C8MWC2"/>